<protein>
    <submittedName>
        <fullName evidence="1">Uncharacterized protein</fullName>
    </submittedName>
</protein>
<dbReference type="EMBL" id="CAJNOJ010001866">
    <property type="protein sequence ID" value="CAF1555506.1"/>
    <property type="molecule type" value="Genomic_DNA"/>
</dbReference>
<evidence type="ECO:0000313" key="1">
    <source>
        <dbReference type="EMBL" id="CAF1555506.1"/>
    </source>
</evidence>
<gene>
    <name evidence="1" type="ORF">EDS130_LOCUS46274</name>
</gene>
<dbReference type="AlphaFoldDB" id="A0A815XBY6"/>
<reference evidence="1" key="1">
    <citation type="submission" date="2021-02" db="EMBL/GenBank/DDBJ databases">
        <authorList>
            <person name="Nowell W R."/>
        </authorList>
    </citation>
    <scope>NUCLEOTIDE SEQUENCE</scope>
</reference>
<organism evidence="1 2">
    <name type="scientific">Adineta ricciae</name>
    <name type="common">Rotifer</name>
    <dbReference type="NCBI Taxonomy" id="249248"/>
    <lineage>
        <taxon>Eukaryota</taxon>
        <taxon>Metazoa</taxon>
        <taxon>Spiralia</taxon>
        <taxon>Gnathifera</taxon>
        <taxon>Rotifera</taxon>
        <taxon>Eurotatoria</taxon>
        <taxon>Bdelloidea</taxon>
        <taxon>Adinetida</taxon>
        <taxon>Adinetidae</taxon>
        <taxon>Adineta</taxon>
    </lineage>
</organism>
<sequence length="100" mass="11394">MPTYGKIIVKTKKIIGKSYGIAPLCSNSFVEQKYGYHYSYGFVPDSRRSNPYSNTCDFLLGISRRYYRFDQCRDEPRLPTSLIMSGSVPIGFSCPGIIFK</sequence>
<dbReference type="Proteomes" id="UP000663852">
    <property type="component" value="Unassembled WGS sequence"/>
</dbReference>
<evidence type="ECO:0000313" key="2">
    <source>
        <dbReference type="Proteomes" id="UP000663852"/>
    </source>
</evidence>
<name>A0A815XBY6_ADIRI</name>
<feature type="non-terminal residue" evidence="1">
    <location>
        <position position="100"/>
    </location>
</feature>
<proteinExistence type="predicted"/>
<comment type="caution">
    <text evidence="1">The sequence shown here is derived from an EMBL/GenBank/DDBJ whole genome shotgun (WGS) entry which is preliminary data.</text>
</comment>
<accession>A0A815XBY6</accession>